<dbReference type="InterPro" id="IPR012337">
    <property type="entry name" value="RNaseH-like_sf"/>
</dbReference>
<proteinExistence type="predicted"/>
<dbReference type="PROSITE" id="PS50800">
    <property type="entry name" value="SAP"/>
    <property type="match status" value="1"/>
</dbReference>
<dbReference type="InterPro" id="IPR015242">
    <property type="entry name" value="Ydc2_cat"/>
</dbReference>
<comment type="caution">
    <text evidence="2">The sequence shown here is derived from an EMBL/GenBank/DDBJ whole genome shotgun (WGS) entry which is preliminary data.</text>
</comment>
<organism evidence="2 3">
    <name type="scientific">Calycina marina</name>
    <dbReference type="NCBI Taxonomy" id="1763456"/>
    <lineage>
        <taxon>Eukaryota</taxon>
        <taxon>Fungi</taxon>
        <taxon>Dikarya</taxon>
        <taxon>Ascomycota</taxon>
        <taxon>Pezizomycotina</taxon>
        <taxon>Leotiomycetes</taxon>
        <taxon>Helotiales</taxon>
        <taxon>Pezizellaceae</taxon>
        <taxon>Calycina</taxon>
    </lineage>
</organism>
<dbReference type="GO" id="GO:0000403">
    <property type="term" value="F:Y-form DNA binding"/>
    <property type="evidence" value="ECO:0007669"/>
    <property type="project" value="TreeGrafter"/>
</dbReference>
<gene>
    <name evidence="2" type="ORF">BJ878DRAFT_458232</name>
</gene>
<dbReference type="GO" id="GO:0070336">
    <property type="term" value="F:flap-structured DNA binding"/>
    <property type="evidence" value="ECO:0007669"/>
    <property type="project" value="TreeGrafter"/>
</dbReference>
<protein>
    <submittedName>
        <fullName evidence="2">Mitochondrial putative cruciform cutting endonuclease 1</fullName>
    </submittedName>
</protein>
<dbReference type="AlphaFoldDB" id="A0A9P8CHH4"/>
<dbReference type="CDD" id="cd16963">
    <property type="entry name" value="CCE1"/>
    <property type="match status" value="1"/>
</dbReference>
<keyword evidence="2" id="KW-0255">Endonuclease</keyword>
<dbReference type="Proteomes" id="UP000887226">
    <property type="component" value="Unassembled WGS sequence"/>
</dbReference>
<dbReference type="GO" id="GO:0000402">
    <property type="term" value="F:crossed form four-way junction DNA binding"/>
    <property type="evidence" value="ECO:0007669"/>
    <property type="project" value="TreeGrafter"/>
</dbReference>
<feature type="domain" description="SAP" evidence="1">
    <location>
        <begin position="6"/>
        <end position="40"/>
    </location>
</feature>
<evidence type="ECO:0000259" key="1">
    <source>
        <dbReference type="PROSITE" id="PS50800"/>
    </source>
</evidence>
<dbReference type="GO" id="GO:0004520">
    <property type="term" value="F:DNA endonuclease activity"/>
    <property type="evidence" value="ECO:0007669"/>
    <property type="project" value="TreeGrafter"/>
</dbReference>
<accession>A0A9P8CHH4</accession>
<keyword evidence="2" id="KW-0540">Nuclease</keyword>
<evidence type="ECO:0000313" key="2">
    <source>
        <dbReference type="EMBL" id="KAG9245476.1"/>
    </source>
</evidence>
<evidence type="ECO:0000313" key="3">
    <source>
        <dbReference type="Proteomes" id="UP000887226"/>
    </source>
</evidence>
<dbReference type="GO" id="GO:0005739">
    <property type="term" value="C:mitochondrion"/>
    <property type="evidence" value="ECO:0007669"/>
    <property type="project" value="TreeGrafter"/>
</dbReference>
<dbReference type="PANTHER" id="PTHR28072">
    <property type="entry name" value="CRUCIFORM CUTTING ENDONUCLEASE 1, MITOCHONDRIAL-RELATED"/>
    <property type="match status" value="1"/>
</dbReference>
<dbReference type="InterPro" id="IPR003034">
    <property type="entry name" value="SAP_dom"/>
</dbReference>
<keyword evidence="3" id="KW-1185">Reference proteome</keyword>
<dbReference type="SUPFAM" id="SSF53098">
    <property type="entry name" value="Ribonuclease H-like"/>
    <property type="match status" value="1"/>
</dbReference>
<dbReference type="Gene3D" id="3.30.420.10">
    <property type="entry name" value="Ribonuclease H-like superfamily/Ribonuclease H"/>
    <property type="match status" value="1"/>
</dbReference>
<dbReference type="InterPro" id="IPR036397">
    <property type="entry name" value="RNaseH_sf"/>
</dbReference>
<dbReference type="EMBL" id="MU253845">
    <property type="protein sequence ID" value="KAG9245476.1"/>
    <property type="molecule type" value="Genomic_DNA"/>
</dbReference>
<sequence>MPLTRYTTLRLSDLKLLAHKCGTASSGTKRVLIQRLHDEIAHAASSSAAHKRVLSIDMGIRNLAYCILDIPAHSGLAKETFAKDKEYVPRILAWERLAVSTKPETAEDGKRLKEAFDPATLSTIAYELLRESLLKENPTHVLIERQRFRSMGGSHVLEWTLRVNMFESILHAVLRTLKGEGGWKGEVVSVAPGRVGPFWLSALDDTKTSKRKAVDIEIEVGTGLKKTRKSISAKVQNKGIKIDLVRRWLEAGDIVALGNEGVEKTGKQYIDKWDRGVGRVLGSRNGDKVDTGKLDDLADCLLQGMAWIKWEHNKRLAMRDGVEQFLDVPVVVGQNAKKNTKRKTMVS</sequence>
<dbReference type="InterPro" id="IPR039197">
    <property type="entry name" value="Mrs1/Cce1"/>
</dbReference>
<reference evidence="2" key="1">
    <citation type="journal article" date="2021" name="IMA Fungus">
        <title>Genomic characterization of three marine fungi, including Emericellopsis atlantica sp. nov. with signatures of a generalist lifestyle and marine biomass degradation.</title>
        <authorList>
            <person name="Hagestad O.C."/>
            <person name="Hou L."/>
            <person name="Andersen J.H."/>
            <person name="Hansen E.H."/>
            <person name="Altermark B."/>
            <person name="Li C."/>
            <person name="Kuhnert E."/>
            <person name="Cox R.J."/>
            <person name="Crous P.W."/>
            <person name="Spatafora J.W."/>
            <person name="Lail K."/>
            <person name="Amirebrahimi M."/>
            <person name="Lipzen A."/>
            <person name="Pangilinan J."/>
            <person name="Andreopoulos W."/>
            <person name="Hayes R.D."/>
            <person name="Ng V."/>
            <person name="Grigoriev I.V."/>
            <person name="Jackson S.A."/>
            <person name="Sutton T.D.S."/>
            <person name="Dobson A.D.W."/>
            <person name="Rama T."/>
        </authorList>
    </citation>
    <scope>NUCLEOTIDE SEQUENCE</scope>
    <source>
        <strain evidence="2">TRa3180A</strain>
    </source>
</reference>
<name>A0A9P8CHH4_9HELO</name>
<dbReference type="PANTHER" id="PTHR28072:SF1">
    <property type="entry name" value="CRUCIFORM CUTTING ENDONUCLEASE 1, MITOCHONDRIAL-RELATED"/>
    <property type="match status" value="1"/>
</dbReference>
<dbReference type="Pfam" id="PF09159">
    <property type="entry name" value="Ydc2-catalyt"/>
    <property type="match status" value="1"/>
</dbReference>
<dbReference type="OrthoDB" id="5552842at2759"/>
<keyword evidence="2" id="KW-0378">Hydrolase</keyword>